<keyword evidence="3" id="KW-1185">Reference proteome</keyword>
<sequence>MMSEQTSPPPPDWPKRPILDYTKDDDRVSICFGNGPPEAPNNKVYHVSRLRLAYHSPRFRKLFDEDVSSRGFGFCEISKFWRGKPDIFGHIVQYVNTGSIIIPTHVAHNTMLSACNECSLPSIEKRYKAGLSLSILAHIWYLADFLMMPHCQNVTIDHIYRLLSISQLIVTKIPTFTMIARSLSKSLLMRFKLQSQPSQQSLDTEMRWGEKQRELIPRLVLENAICIMRSHSEERRDDADSYTEGVREVDMSILGEYLVYDEIDFGSSEYGLDRCFSFKQALLKLGEKEEAA</sequence>
<dbReference type="AlphaFoldDB" id="A0A4Z1EVI1"/>
<dbReference type="Proteomes" id="UP000297777">
    <property type="component" value="Unassembled WGS sequence"/>
</dbReference>
<reference evidence="2 3" key="1">
    <citation type="submission" date="2017-12" db="EMBL/GenBank/DDBJ databases">
        <title>Comparative genomics of Botrytis spp.</title>
        <authorList>
            <person name="Valero-Jimenez C.A."/>
            <person name="Tapia P."/>
            <person name="Veloso J."/>
            <person name="Silva-Moreno E."/>
            <person name="Staats M."/>
            <person name="Valdes J.H."/>
            <person name="Van Kan J.A.L."/>
        </authorList>
    </citation>
    <scope>NUCLEOTIDE SEQUENCE [LARGE SCALE GENOMIC DNA]</scope>
    <source>
        <strain evidence="2 3">Bt9001</strain>
    </source>
</reference>
<dbReference type="EMBL" id="PQXH01000031">
    <property type="protein sequence ID" value="TGO16146.1"/>
    <property type="molecule type" value="Genomic_DNA"/>
</dbReference>
<organism evidence="2 3">
    <name type="scientific">Botrytis tulipae</name>
    <dbReference type="NCBI Taxonomy" id="87230"/>
    <lineage>
        <taxon>Eukaryota</taxon>
        <taxon>Fungi</taxon>
        <taxon>Dikarya</taxon>
        <taxon>Ascomycota</taxon>
        <taxon>Pezizomycotina</taxon>
        <taxon>Leotiomycetes</taxon>
        <taxon>Helotiales</taxon>
        <taxon>Sclerotiniaceae</taxon>
        <taxon>Botrytis</taxon>
    </lineage>
</organism>
<protein>
    <recommendedName>
        <fullName evidence="1">BTB domain-containing protein</fullName>
    </recommendedName>
</protein>
<proteinExistence type="predicted"/>
<name>A0A4Z1EVI1_9HELO</name>
<gene>
    <name evidence="2" type="ORF">BTUL_0031g00110</name>
</gene>
<evidence type="ECO:0000313" key="2">
    <source>
        <dbReference type="EMBL" id="TGO16146.1"/>
    </source>
</evidence>
<dbReference type="InterPro" id="IPR011333">
    <property type="entry name" value="SKP1/BTB/POZ_sf"/>
</dbReference>
<evidence type="ECO:0000259" key="1">
    <source>
        <dbReference type="PROSITE" id="PS50097"/>
    </source>
</evidence>
<dbReference type="PROSITE" id="PS50097">
    <property type="entry name" value="BTB"/>
    <property type="match status" value="1"/>
</dbReference>
<dbReference type="Gene3D" id="3.30.710.10">
    <property type="entry name" value="Potassium Channel Kv1.1, Chain A"/>
    <property type="match status" value="1"/>
</dbReference>
<accession>A0A4Z1EVI1</accession>
<feature type="domain" description="BTB" evidence="1">
    <location>
        <begin position="26"/>
        <end position="104"/>
    </location>
</feature>
<dbReference type="InterPro" id="IPR000210">
    <property type="entry name" value="BTB/POZ_dom"/>
</dbReference>
<dbReference type="OrthoDB" id="3552140at2759"/>
<dbReference type="SUPFAM" id="SSF54695">
    <property type="entry name" value="POZ domain"/>
    <property type="match status" value="1"/>
</dbReference>
<evidence type="ECO:0000313" key="3">
    <source>
        <dbReference type="Proteomes" id="UP000297777"/>
    </source>
</evidence>
<comment type="caution">
    <text evidence="2">The sequence shown here is derived from an EMBL/GenBank/DDBJ whole genome shotgun (WGS) entry which is preliminary data.</text>
</comment>